<organism evidence="7 8">
    <name type="scientific">Aristolochia fimbriata</name>
    <name type="common">White veined hardy Dutchman's pipe vine</name>
    <dbReference type="NCBI Taxonomy" id="158543"/>
    <lineage>
        <taxon>Eukaryota</taxon>
        <taxon>Viridiplantae</taxon>
        <taxon>Streptophyta</taxon>
        <taxon>Embryophyta</taxon>
        <taxon>Tracheophyta</taxon>
        <taxon>Spermatophyta</taxon>
        <taxon>Magnoliopsida</taxon>
        <taxon>Magnoliidae</taxon>
        <taxon>Piperales</taxon>
        <taxon>Aristolochiaceae</taxon>
        <taxon>Aristolochia</taxon>
    </lineage>
</organism>
<evidence type="ECO:0000313" key="8">
    <source>
        <dbReference type="Proteomes" id="UP000825729"/>
    </source>
</evidence>
<evidence type="ECO:0000259" key="5">
    <source>
        <dbReference type="Pfam" id="PF01397"/>
    </source>
</evidence>
<protein>
    <submittedName>
        <fullName evidence="7">Uncharacterized protein</fullName>
    </submittedName>
</protein>
<dbReference type="InterPro" id="IPR036965">
    <property type="entry name" value="Terpene_synth_N_sf"/>
</dbReference>
<gene>
    <name evidence="7" type="ORF">H6P81_014913</name>
</gene>
<keyword evidence="3" id="KW-0479">Metal-binding</keyword>
<dbReference type="GO" id="GO:0009686">
    <property type="term" value="P:gibberellin biosynthetic process"/>
    <property type="evidence" value="ECO:0007669"/>
    <property type="project" value="TreeGrafter"/>
</dbReference>
<sequence length="550" mass="63882">MPAMEETNKQKKVDRAPAQYPIDIFERAWLVDTVQRLTVLDYLYRHLKEEGVSWGKDNPIPDVDESSMTLRLLRLHGYPITPDVLNNFKDKDGNFFCYSGQTHSGVSDMFNMYRFSQVRFPGETILIEAQTFAEGHLRSCMKLKHFDDKWAVKKAFHKEVEYSLNNPWKKSLQRLEVREYIQNYGENDVWISKTLYTLYNINNSKYLEMAKLDYNWLLTIYRRERQDINGWRKTAGFNYPFFERSTVEEIHSSIAGTMHEPEFSECRIAYTKCNYIENIIQDLYMIHESVEDLRALSQAVAKWNPAAVNHLPERLKAAYKLMYNAIREVATLATTAQARDMFPYLLNLRARQVEAYLRQREECDRKQGEKIFGRRSMTIKLSSFIKLLPNGIGIVTNKDYGSIPALFKSYTVGRKSSEQEVQDHTTTLVDNAFDELTHEYLKPSEVPYSCRRFMFEHARITWFFRTNNPSTIKREIGLRGSPLSPTIGGSKTPRPTFLRLQWFEFEPSCDGLNRSMSTSSVTGVTPTAKVDGVLTISGSPLSLYKRNGIE</sequence>
<dbReference type="Pfam" id="PF03936">
    <property type="entry name" value="Terpene_synth_C"/>
    <property type="match status" value="1"/>
</dbReference>
<evidence type="ECO:0000256" key="3">
    <source>
        <dbReference type="ARBA" id="ARBA00022723"/>
    </source>
</evidence>
<dbReference type="GO" id="GO:0010333">
    <property type="term" value="F:terpene synthase activity"/>
    <property type="evidence" value="ECO:0007669"/>
    <property type="project" value="InterPro"/>
</dbReference>
<dbReference type="Gene3D" id="1.10.600.10">
    <property type="entry name" value="Farnesyl Diphosphate Synthase"/>
    <property type="match status" value="1"/>
</dbReference>
<evidence type="ECO:0000313" key="7">
    <source>
        <dbReference type="EMBL" id="KAG9443573.1"/>
    </source>
</evidence>
<dbReference type="InterPro" id="IPR008930">
    <property type="entry name" value="Terpenoid_cyclase/PrenylTrfase"/>
</dbReference>
<evidence type="ECO:0000256" key="4">
    <source>
        <dbReference type="ARBA" id="ARBA00022842"/>
    </source>
</evidence>
<dbReference type="FunFam" id="1.50.10.130:FF:000002">
    <property type="entry name" value="Ent-copalyl diphosphate synthase, chloroplastic"/>
    <property type="match status" value="1"/>
</dbReference>
<keyword evidence="4" id="KW-0460">Magnesium</keyword>
<dbReference type="GO" id="GO:0000287">
    <property type="term" value="F:magnesium ion binding"/>
    <property type="evidence" value="ECO:0007669"/>
    <property type="project" value="InterPro"/>
</dbReference>
<dbReference type="InterPro" id="IPR008949">
    <property type="entry name" value="Isoprenoid_synthase_dom_sf"/>
</dbReference>
<comment type="cofactor">
    <cofactor evidence="1">
        <name>Mg(2+)</name>
        <dbReference type="ChEBI" id="CHEBI:18420"/>
    </cofactor>
</comment>
<dbReference type="InterPro" id="IPR001906">
    <property type="entry name" value="Terpene_synth_N"/>
</dbReference>
<dbReference type="PANTHER" id="PTHR31739">
    <property type="entry name" value="ENT-COPALYL DIPHOSPHATE SYNTHASE, CHLOROPLASTIC"/>
    <property type="match status" value="1"/>
</dbReference>
<keyword evidence="8" id="KW-1185">Reference proteome</keyword>
<dbReference type="AlphaFoldDB" id="A0AAV7E405"/>
<dbReference type="SUPFAM" id="SSF48576">
    <property type="entry name" value="Terpenoid synthases"/>
    <property type="match status" value="1"/>
</dbReference>
<dbReference type="GO" id="GO:0009507">
    <property type="term" value="C:chloroplast"/>
    <property type="evidence" value="ECO:0007669"/>
    <property type="project" value="TreeGrafter"/>
</dbReference>
<dbReference type="PANTHER" id="PTHR31739:SF4">
    <property type="entry name" value="ENT-COPALYL DIPHOSPHATE SYNTHASE, CHLOROPLASTIC"/>
    <property type="match status" value="1"/>
</dbReference>
<reference evidence="7 8" key="1">
    <citation type="submission" date="2021-07" db="EMBL/GenBank/DDBJ databases">
        <title>The Aristolochia fimbriata genome: insights into angiosperm evolution, floral development and chemical biosynthesis.</title>
        <authorList>
            <person name="Jiao Y."/>
        </authorList>
    </citation>
    <scope>NUCLEOTIDE SEQUENCE [LARGE SCALE GENOMIC DNA]</scope>
    <source>
        <strain evidence="7">IBCAS-2021</strain>
        <tissue evidence="7">Leaf</tissue>
    </source>
</reference>
<dbReference type="InterPro" id="IPR005630">
    <property type="entry name" value="Terpene_synthase_metal-bd"/>
</dbReference>
<comment type="caution">
    <text evidence="7">The sequence shown here is derived from an EMBL/GenBank/DDBJ whole genome shotgun (WGS) entry which is preliminary data.</text>
</comment>
<evidence type="ECO:0000259" key="6">
    <source>
        <dbReference type="Pfam" id="PF03936"/>
    </source>
</evidence>
<dbReference type="Proteomes" id="UP000825729">
    <property type="component" value="Unassembled WGS sequence"/>
</dbReference>
<accession>A0AAV7E405</accession>
<dbReference type="EMBL" id="JAINDJ010000006">
    <property type="protein sequence ID" value="KAG9443573.1"/>
    <property type="molecule type" value="Genomic_DNA"/>
</dbReference>
<feature type="domain" description="Terpene synthase metal-binding" evidence="6">
    <location>
        <begin position="238"/>
        <end position="364"/>
    </location>
</feature>
<dbReference type="Gene3D" id="1.50.10.130">
    <property type="entry name" value="Terpene synthase, N-terminal domain"/>
    <property type="match status" value="1"/>
</dbReference>
<dbReference type="Pfam" id="PF01397">
    <property type="entry name" value="Terpene_synth"/>
    <property type="match status" value="1"/>
</dbReference>
<evidence type="ECO:0000256" key="2">
    <source>
        <dbReference type="ARBA" id="ARBA00004721"/>
    </source>
</evidence>
<dbReference type="SUPFAM" id="SSF48239">
    <property type="entry name" value="Terpenoid cyclases/Protein prenyltransferases"/>
    <property type="match status" value="1"/>
</dbReference>
<comment type="pathway">
    <text evidence="2">Secondary metabolite biosynthesis; terpenoid biosynthesis.</text>
</comment>
<name>A0AAV7E405_ARIFI</name>
<feature type="domain" description="Terpene synthase N-terminal" evidence="5">
    <location>
        <begin position="10"/>
        <end position="164"/>
    </location>
</feature>
<dbReference type="InterPro" id="IPR050148">
    <property type="entry name" value="Terpene_synthase-like"/>
</dbReference>
<proteinExistence type="predicted"/>
<evidence type="ECO:0000256" key="1">
    <source>
        <dbReference type="ARBA" id="ARBA00001946"/>
    </source>
</evidence>